<protein>
    <submittedName>
        <fullName evidence="1">Uncharacterized protein</fullName>
    </submittedName>
</protein>
<evidence type="ECO:0000313" key="1">
    <source>
        <dbReference type="EMBL" id="VVC89616.1"/>
    </source>
</evidence>
<evidence type="ECO:0000313" key="2">
    <source>
        <dbReference type="Proteomes" id="UP000324832"/>
    </source>
</evidence>
<dbReference type="AlphaFoldDB" id="A0A5E4PU39"/>
<reference evidence="1 2" key="1">
    <citation type="submission" date="2017-07" db="EMBL/GenBank/DDBJ databases">
        <authorList>
            <person name="Talla V."/>
            <person name="Backstrom N."/>
        </authorList>
    </citation>
    <scope>NUCLEOTIDE SEQUENCE [LARGE SCALE GENOMIC DNA]</scope>
</reference>
<dbReference type="EMBL" id="FZQP02000582">
    <property type="protein sequence ID" value="VVC89616.1"/>
    <property type="molecule type" value="Genomic_DNA"/>
</dbReference>
<name>A0A5E4PU39_9NEOP</name>
<keyword evidence="2" id="KW-1185">Reference proteome</keyword>
<gene>
    <name evidence="1" type="ORF">LSINAPIS_LOCUS2691</name>
</gene>
<accession>A0A5E4PU39</accession>
<dbReference type="Proteomes" id="UP000324832">
    <property type="component" value="Unassembled WGS sequence"/>
</dbReference>
<organism evidence="1 2">
    <name type="scientific">Leptidea sinapis</name>
    <dbReference type="NCBI Taxonomy" id="189913"/>
    <lineage>
        <taxon>Eukaryota</taxon>
        <taxon>Metazoa</taxon>
        <taxon>Ecdysozoa</taxon>
        <taxon>Arthropoda</taxon>
        <taxon>Hexapoda</taxon>
        <taxon>Insecta</taxon>
        <taxon>Pterygota</taxon>
        <taxon>Neoptera</taxon>
        <taxon>Endopterygota</taxon>
        <taxon>Lepidoptera</taxon>
        <taxon>Glossata</taxon>
        <taxon>Ditrysia</taxon>
        <taxon>Papilionoidea</taxon>
        <taxon>Pieridae</taxon>
        <taxon>Dismorphiinae</taxon>
        <taxon>Leptidea</taxon>
    </lineage>
</organism>
<proteinExistence type="predicted"/>
<sequence length="67" mass="7643">MCGMKPVCKIVKPLLTTNYYDAHVRGFMNLKEMTNNWQQKGHVIANWNPSIENKPCDFVGKFLAGVD</sequence>